<keyword evidence="9" id="KW-0547">Nucleotide-binding</keyword>
<feature type="region of interest" description="Disordered" evidence="19">
    <location>
        <begin position="528"/>
        <end position="585"/>
    </location>
</feature>
<evidence type="ECO:0000256" key="5">
    <source>
        <dbReference type="ARBA" id="ARBA00022490"/>
    </source>
</evidence>
<accession>E3LRE9</accession>
<feature type="domain" description="Protein kinase" evidence="20">
    <location>
        <begin position="32"/>
        <end position="317"/>
    </location>
</feature>
<sequence>MPPKKAAPKKLHELAPEVRVGFKIDDISKKTYIVGKQFATGGFGRIHTCTEEGKSHQMVMKIEPSTNGPLLTEVVVFNRILKKEMIEAYKKTKKIPWIGLPYIIANGYFTYNGDKMRYMVIPKYATSLEATRESNGGTLSVKDSLTVANCVLGALEYLHDSDYAHADVKAANILLEKEGVYSTSVLVDFGLAHRTTNNVDKPDKKRAHNGTCIYTSTDAHRGNNPSFRGDVEILAYNLIMWITGTLPWLALESSPDKVFDSKQKFIAGLPGTLQNVLTSQSPAVVGCISTMFNVSMKTNYTDKVDMTKLKKLVTDTIQTSVGEAKKAQGKVKKATEDVSKAATPKKSTRKVMAIVESEDDDDNVVEVVPKKKVAKVQKPRKVMENESGGEEEVYIPKSSKSRKLKPEQDNSSLGSSTRSYSNRLGVTSSAASTVRAARKIEQKYKRLSTNKSSLVPVTVGDVSDDSEDDGAGTSSGARTKRSSDESVRNGVELKTPALVAPAVKSNHNANERLNYSCFSEAKYKSGISSATKASPTELRRVPGVRNFPKGRRSMIIKETASKYKEKRAARKSKPTFDDSSCSSEL</sequence>
<keyword evidence="11" id="KW-0067">ATP-binding</keyword>
<dbReference type="FunFam" id="1.10.510.10:FF:001613">
    <property type="entry name" value="Serine/threonine-protein kinase VRK1"/>
    <property type="match status" value="1"/>
</dbReference>
<evidence type="ECO:0000256" key="13">
    <source>
        <dbReference type="ARBA" id="ARBA00047899"/>
    </source>
</evidence>
<dbReference type="GO" id="GO:0004674">
    <property type="term" value="F:protein serine/threonine kinase activity"/>
    <property type="evidence" value="ECO:0007669"/>
    <property type="project" value="UniProtKB-KW"/>
</dbReference>
<dbReference type="GO" id="GO:0007163">
    <property type="term" value="P:establishment or maintenance of cell polarity"/>
    <property type="evidence" value="ECO:0007669"/>
    <property type="project" value="EnsemblMetazoa"/>
</dbReference>
<dbReference type="PROSITE" id="PS50011">
    <property type="entry name" value="PROTEIN_KINASE_DOM"/>
    <property type="match status" value="1"/>
</dbReference>
<dbReference type="InterPro" id="IPR008271">
    <property type="entry name" value="Ser/Thr_kinase_AS"/>
</dbReference>
<comment type="subcellular location">
    <subcellularLocation>
        <location evidence="2">Cytoplasm</location>
    </subcellularLocation>
    <subcellularLocation>
        <location evidence="1">Nucleus</location>
        <location evidence="1">Cajal body</location>
    </subcellularLocation>
</comment>
<dbReference type="Proteomes" id="UP000008281">
    <property type="component" value="Unassembled WGS sequence"/>
</dbReference>
<evidence type="ECO:0000256" key="9">
    <source>
        <dbReference type="ARBA" id="ARBA00022741"/>
    </source>
</evidence>
<organism evidence="22">
    <name type="scientific">Caenorhabditis remanei</name>
    <name type="common">Caenorhabditis vulgaris</name>
    <dbReference type="NCBI Taxonomy" id="31234"/>
    <lineage>
        <taxon>Eukaryota</taxon>
        <taxon>Metazoa</taxon>
        <taxon>Ecdysozoa</taxon>
        <taxon>Nematoda</taxon>
        <taxon>Chromadorea</taxon>
        <taxon>Rhabditida</taxon>
        <taxon>Rhabditina</taxon>
        <taxon>Rhabditomorpha</taxon>
        <taxon>Rhabditoidea</taxon>
        <taxon>Rhabditidae</taxon>
        <taxon>Peloderinae</taxon>
        <taxon>Caenorhabditis</taxon>
    </lineage>
</organism>
<evidence type="ECO:0000256" key="11">
    <source>
        <dbReference type="ARBA" id="ARBA00022840"/>
    </source>
</evidence>
<evidence type="ECO:0000256" key="17">
    <source>
        <dbReference type="ARBA" id="ARBA00073147"/>
    </source>
</evidence>
<feature type="compositionally biased region" description="Basic residues" evidence="19">
    <location>
        <begin position="564"/>
        <end position="573"/>
    </location>
</feature>
<feature type="compositionally biased region" description="Polar residues" evidence="19">
    <location>
        <begin position="409"/>
        <end position="425"/>
    </location>
</feature>
<proteinExistence type="inferred from homology"/>
<evidence type="ECO:0000256" key="8">
    <source>
        <dbReference type="ARBA" id="ARBA00022679"/>
    </source>
</evidence>
<dbReference type="HOGENOM" id="CLU_019279_4_0_1"/>
<dbReference type="GO" id="GO:0008406">
    <property type="term" value="P:gonad development"/>
    <property type="evidence" value="ECO:0007669"/>
    <property type="project" value="EnsemblMetazoa"/>
</dbReference>
<dbReference type="FunCoup" id="E3LRE9">
    <property type="interactions" value="2242"/>
</dbReference>
<dbReference type="GO" id="GO:0005635">
    <property type="term" value="C:nuclear envelope"/>
    <property type="evidence" value="ECO:0007669"/>
    <property type="project" value="EnsemblMetazoa"/>
</dbReference>
<keyword evidence="6" id="KW-0723">Serine/threonine-protein kinase</keyword>
<keyword evidence="5" id="KW-0963">Cytoplasm</keyword>
<keyword evidence="8" id="KW-0808">Transferase</keyword>
<reference evidence="21" key="1">
    <citation type="submission" date="2007-07" db="EMBL/GenBank/DDBJ databases">
        <title>PCAP assembly of the Caenorhabditis remanei genome.</title>
        <authorList>
            <consortium name="The Caenorhabditis remanei Sequencing Consortium"/>
            <person name="Wilson R.K."/>
        </authorList>
    </citation>
    <scope>NUCLEOTIDE SEQUENCE [LARGE SCALE GENOMIC DNA]</scope>
    <source>
        <strain evidence="21">PB4641</strain>
    </source>
</reference>
<dbReference type="GO" id="GO:0015030">
    <property type="term" value="C:Cajal body"/>
    <property type="evidence" value="ECO:0007669"/>
    <property type="project" value="UniProtKB-SubCell"/>
</dbReference>
<dbReference type="InParanoid" id="E3LRE9"/>
<evidence type="ECO:0000256" key="12">
    <source>
        <dbReference type="ARBA" id="ARBA00023242"/>
    </source>
</evidence>
<evidence type="ECO:0000256" key="16">
    <source>
        <dbReference type="ARBA" id="ARBA00061699"/>
    </source>
</evidence>
<keyword evidence="12" id="KW-0539">Nucleus</keyword>
<comment type="function">
    <text evidence="15">Serine/threonine kinase that phosphorylates baf-1, thus regulating the association of baf-1 with chromatin and nuclear membrane proteins during nuclear envelope formation. May act through the egl-17 signaling pathway. Essential in hermaphrodites for formation of the vulva, uterus, and uterine seam cells and for development and maintenance of the somatic gonad and thus the germ line. Acts to prevent cep-1 from triggering an inappropriate cell cycle arrest, thereby promoting germ cell proliferation. Regulates anchor cell polarity and the timing of anchor cell invasion through the basement membranes separating vulval and somatic gonadal cells during the L3 larval stage.</text>
</comment>
<dbReference type="PROSITE" id="PS00108">
    <property type="entry name" value="PROTEIN_KINASE_ST"/>
    <property type="match status" value="1"/>
</dbReference>
<dbReference type="EC" id="2.7.11.1" evidence="3"/>
<evidence type="ECO:0000256" key="6">
    <source>
        <dbReference type="ARBA" id="ARBA00022527"/>
    </source>
</evidence>
<gene>
    <name evidence="21" type="primary">Cre-vrk-1</name>
    <name evidence="21" type="ORF">CRE_26588</name>
</gene>
<feature type="region of interest" description="Disordered" evidence="19">
    <location>
        <begin position="379"/>
        <end position="434"/>
    </location>
</feature>
<dbReference type="OMA" id="RECWDER"/>
<dbReference type="GO" id="GO:0040036">
    <property type="term" value="P:regulation of fibroblast growth factor receptor signaling pathway"/>
    <property type="evidence" value="ECO:0007669"/>
    <property type="project" value="EnsemblMetazoa"/>
</dbReference>
<evidence type="ECO:0000256" key="7">
    <source>
        <dbReference type="ARBA" id="ARBA00022553"/>
    </source>
</evidence>
<evidence type="ECO:0000256" key="4">
    <source>
        <dbReference type="ARBA" id="ARBA00022473"/>
    </source>
</evidence>
<dbReference type="InterPro" id="IPR000719">
    <property type="entry name" value="Prot_kinase_dom"/>
</dbReference>
<dbReference type="Gene3D" id="1.10.510.10">
    <property type="entry name" value="Transferase(Phosphotransferase) domain 1"/>
    <property type="match status" value="1"/>
</dbReference>
<evidence type="ECO:0000256" key="14">
    <source>
        <dbReference type="ARBA" id="ARBA00048679"/>
    </source>
</evidence>
<dbReference type="SUPFAM" id="SSF56112">
    <property type="entry name" value="Protein kinase-like (PK-like)"/>
    <property type="match status" value="1"/>
</dbReference>
<dbReference type="InterPro" id="IPR011009">
    <property type="entry name" value="Kinase-like_dom_sf"/>
</dbReference>
<evidence type="ECO:0000313" key="21">
    <source>
        <dbReference type="EMBL" id="EFP07685.1"/>
    </source>
</evidence>
<dbReference type="Pfam" id="PF00069">
    <property type="entry name" value="Pkinase"/>
    <property type="match status" value="1"/>
</dbReference>
<dbReference type="SMART" id="SM00220">
    <property type="entry name" value="S_TKc"/>
    <property type="match status" value="1"/>
</dbReference>
<evidence type="ECO:0000313" key="22">
    <source>
        <dbReference type="Proteomes" id="UP000008281"/>
    </source>
</evidence>
<name>E3LRE9_CAERE</name>
<dbReference type="GO" id="GO:0005737">
    <property type="term" value="C:cytoplasm"/>
    <property type="evidence" value="ECO:0007669"/>
    <property type="project" value="UniProtKB-SubCell"/>
</dbReference>
<evidence type="ECO:0000256" key="3">
    <source>
        <dbReference type="ARBA" id="ARBA00012513"/>
    </source>
</evidence>
<feature type="region of interest" description="Disordered" evidence="19">
    <location>
        <begin position="456"/>
        <end position="493"/>
    </location>
</feature>
<dbReference type="eggNOG" id="KOG1164">
    <property type="taxonomic scope" value="Eukaryota"/>
</dbReference>
<keyword evidence="22" id="KW-1185">Reference proteome</keyword>
<dbReference type="GO" id="GO:0001708">
    <property type="term" value="P:cell fate specification"/>
    <property type="evidence" value="ECO:0007669"/>
    <property type="project" value="EnsemblMetazoa"/>
</dbReference>
<evidence type="ECO:0000256" key="15">
    <source>
        <dbReference type="ARBA" id="ARBA00053248"/>
    </source>
</evidence>
<keyword evidence="7" id="KW-0597">Phosphoprotein</keyword>
<dbReference type="AlphaFoldDB" id="E3LRE9"/>
<protein>
    <recommendedName>
        <fullName evidence="17">Serine/threonine-protein kinase VRK1</fullName>
        <ecNumber evidence="3">2.7.11.1</ecNumber>
    </recommendedName>
    <alternativeName>
        <fullName evidence="18">Vaccinia-related kinase 1</fullName>
    </alternativeName>
</protein>
<evidence type="ECO:0000256" key="1">
    <source>
        <dbReference type="ARBA" id="ARBA00004408"/>
    </source>
</evidence>
<keyword evidence="10" id="KW-0418">Kinase</keyword>
<dbReference type="PANTHER" id="PTHR11909">
    <property type="entry name" value="CASEIN KINASE-RELATED"/>
    <property type="match status" value="1"/>
</dbReference>
<evidence type="ECO:0000256" key="10">
    <source>
        <dbReference type="ARBA" id="ARBA00022777"/>
    </source>
</evidence>
<evidence type="ECO:0000256" key="2">
    <source>
        <dbReference type="ARBA" id="ARBA00004496"/>
    </source>
</evidence>
<evidence type="ECO:0000259" key="20">
    <source>
        <dbReference type="PROSITE" id="PS50011"/>
    </source>
</evidence>
<comment type="catalytic activity">
    <reaction evidence="14">
        <text>L-seryl-[protein] + ATP = O-phospho-L-seryl-[protein] + ADP + H(+)</text>
        <dbReference type="Rhea" id="RHEA:17989"/>
        <dbReference type="Rhea" id="RHEA-COMP:9863"/>
        <dbReference type="Rhea" id="RHEA-COMP:11604"/>
        <dbReference type="ChEBI" id="CHEBI:15378"/>
        <dbReference type="ChEBI" id="CHEBI:29999"/>
        <dbReference type="ChEBI" id="CHEBI:30616"/>
        <dbReference type="ChEBI" id="CHEBI:83421"/>
        <dbReference type="ChEBI" id="CHEBI:456216"/>
        <dbReference type="EC" id="2.7.11.1"/>
    </reaction>
</comment>
<dbReference type="OrthoDB" id="2687620at2759"/>
<keyword evidence="4" id="KW-0217">Developmental protein</keyword>
<dbReference type="InterPro" id="IPR050235">
    <property type="entry name" value="CK1_Ser-Thr_kinase"/>
</dbReference>
<comment type="catalytic activity">
    <reaction evidence="13">
        <text>L-threonyl-[protein] + ATP = O-phospho-L-threonyl-[protein] + ADP + H(+)</text>
        <dbReference type="Rhea" id="RHEA:46608"/>
        <dbReference type="Rhea" id="RHEA-COMP:11060"/>
        <dbReference type="Rhea" id="RHEA-COMP:11605"/>
        <dbReference type="ChEBI" id="CHEBI:15378"/>
        <dbReference type="ChEBI" id="CHEBI:30013"/>
        <dbReference type="ChEBI" id="CHEBI:30616"/>
        <dbReference type="ChEBI" id="CHEBI:61977"/>
        <dbReference type="ChEBI" id="CHEBI:456216"/>
        <dbReference type="EC" id="2.7.11.1"/>
    </reaction>
</comment>
<dbReference type="STRING" id="31234.E3LRE9"/>
<dbReference type="GO" id="GO:0000785">
    <property type="term" value="C:chromatin"/>
    <property type="evidence" value="ECO:0007669"/>
    <property type="project" value="EnsemblMetazoa"/>
</dbReference>
<evidence type="ECO:0000256" key="18">
    <source>
        <dbReference type="ARBA" id="ARBA00081230"/>
    </source>
</evidence>
<dbReference type="EMBL" id="DS268413">
    <property type="protein sequence ID" value="EFP07685.1"/>
    <property type="molecule type" value="Genomic_DNA"/>
</dbReference>
<comment type="similarity">
    <text evidence="16">Belongs to the protein kinase superfamily. CK1 Ser/Thr protein kinase family. VRK subfamily.</text>
</comment>
<evidence type="ECO:0000256" key="19">
    <source>
        <dbReference type="SAM" id="MobiDB-lite"/>
    </source>
</evidence>
<dbReference type="GO" id="GO:0005524">
    <property type="term" value="F:ATP binding"/>
    <property type="evidence" value="ECO:0007669"/>
    <property type="project" value="UniProtKB-KW"/>
</dbReference>